<dbReference type="EMBL" id="OZ075113">
    <property type="protein sequence ID" value="CAL5024421.1"/>
    <property type="molecule type" value="Genomic_DNA"/>
</dbReference>
<keyword evidence="2" id="KW-1185">Reference proteome</keyword>
<dbReference type="PANTHER" id="PTHR35161:SF18">
    <property type="entry name" value="METAXIN GLUTATHIONE S-TRANSFERASE DOMAIN-CONTAINING PROTEIN"/>
    <property type="match status" value="1"/>
</dbReference>
<accession>A0ABC9CQN1</accession>
<sequence>MDMEHEDAAVSYLSYDEYVLFDEDGNRLVSRDYEVPVENSDFLFVHSPEFFAVENGVLVLPGETENYMRQEVVAEVTKKISRNMLKAIWKNHSRSKYFTAFDASHVRTNADGKVKFRGVSIVRSQSAGELKEHTTENLLSVCTIISNMFNGNLPDDFANLLSLIKKGTNMDIYHIHAALVPLINYDSLFIELYDHIFDVLDKVKFREILAELKKLPYVQNWKTTVQDNDLLNITYSFNDGGSSYDVPVHKVNPNKKAKPTCLNKDQNLALEKLGLKREKGQADLYKNQIDLLEAMYFLMFLRNRIAHRMEPFKDWIEADANGEGGRDAYDPQGSALVTHLRFPLVLAFMQEQLLEKNELWRLPIANYF</sequence>
<dbReference type="AlphaFoldDB" id="A0ABC9CQN1"/>
<evidence type="ECO:0000313" key="2">
    <source>
        <dbReference type="Proteomes" id="UP001497457"/>
    </source>
</evidence>
<organism evidence="1 2">
    <name type="scientific">Urochloa decumbens</name>
    <dbReference type="NCBI Taxonomy" id="240449"/>
    <lineage>
        <taxon>Eukaryota</taxon>
        <taxon>Viridiplantae</taxon>
        <taxon>Streptophyta</taxon>
        <taxon>Embryophyta</taxon>
        <taxon>Tracheophyta</taxon>
        <taxon>Spermatophyta</taxon>
        <taxon>Magnoliopsida</taxon>
        <taxon>Liliopsida</taxon>
        <taxon>Poales</taxon>
        <taxon>Poaceae</taxon>
        <taxon>PACMAD clade</taxon>
        <taxon>Panicoideae</taxon>
        <taxon>Panicodae</taxon>
        <taxon>Paniceae</taxon>
        <taxon>Melinidinae</taxon>
        <taxon>Urochloa</taxon>
    </lineage>
</organism>
<evidence type="ECO:0000313" key="1">
    <source>
        <dbReference type="EMBL" id="CAL5024421.1"/>
    </source>
</evidence>
<name>A0ABC9CQN1_9POAL</name>
<dbReference type="PANTHER" id="PTHR35161">
    <property type="entry name" value="OS02G0303100 PROTEIN"/>
    <property type="match status" value="1"/>
</dbReference>
<dbReference type="Proteomes" id="UP001497457">
    <property type="component" value="Chromosome 3rd"/>
</dbReference>
<protein>
    <submittedName>
        <fullName evidence="1">Uncharacterized protein</fullName>
    </submittedName>
</protein>
<reference evidence="1" key="1">
    <citation type="submission" date="2024-10" db="EMBL/GenBank/DDBJ databases">
        <authorList>
            <person name="Ryan C."/>
        </authorList>
    </citation>
    <scope>NUCLEOTIDE SEQUENCE [LARGE SCALE GENOMIC DNA]</scope>
</reference>
<gene>
    <name evidence="1" type="ORF">URODEC1_LOCUS77511</name>
</gene>
<proteinExistence type="predicted"/>